<protein>
    <submittedName>
        <fullName evidence="9">ErfK/YbiS/YcfS/YnhG family protein</fullName>
    </submittedName>
</protein>
<dbReference type="UniPathway" id="UPA00219"/>
<keyword evidence="4 6" id="KW-0573">Peptidoglycan synthesis</keyword>
<keyword evidence="5 6" id="KW-0961">Cell wall biogenesis/degradation</keyword>
<dbReference type="InterPro" id="IPR038063">
    <property type="entry name" value="Transpep_catalytic_dom"/>
</dbReference>
<keyword evidence="2" id="KW-0808">Transferase</keyword>
<dbReference type="Pfam" id="PF03734">
    <property type="entry name" value="YkuD"/>
    <property type="match status" value="1"/>
</dbReference>
<name>A0A7D3W0A0_ACTVE</name>
<evidence type="ECO:0000256" key="1">
    <source>
        <dbReference type="ARBA" id="ARBA00004752"/>
    </source>
</evidence>
<dbReference type="Proteomes" id="UP000501240">
    <property type="component" value="Chromosome"/>
</dbReference>
<dbReference type="GO" id="GO:0018104">
    <property type="term" value="P:peptidoglycan-protein cross-linking"/>
    <property type="evidence" value="ECO:0007669"/>
    <property type="project" value="TreeGrafter"/>
</dbReference>
<evidence type="ECO:0000256" key="5">
    <source>
        <dbReference type="ARBA" id="ARBA00023316"/>
    </source>
</evidence>
<feature type="domain" description="L,D-TPase catalytic" evidence="8">
    <location>
        <begin position="163"/>
        <end position="281"/>
    </location>
</feature>
<dbReference type="RefSeq" id="WP_246342081.1">
    <property type="nucleotide sequence ID" value="NZ_CP053892.1"/>
</dbReference>
<keyword evidence="3 6" id="KW-0133">Cell shape</keyword>
<comment type="pathway">
    <text evidence="1 6">Cell wall biogenesis; peptidoglycan biosynthesis.</text>
</comment>
<evidence type="ECO:0000256" key="2">
    <source>
        <dbReference type="ARBA" id="ARBA00022679"/>
    </source>
</evidence>
<evidence type="ECO:0000256" key="7">
    <source>
        <dbReference type="SAM" id="MobiDB-lite"/>
    </source>
</evidence>
<keyword evidence="10" id="KW-1185">Reference proteome</keyword>
<dbReference type="GO" id="GO:0005576">
    <property type="term" value="C:extracellular region"/>
    <property type="evidence" value="ECO:0007669"/>
    <property type="project" value="TreeGrafter"/>
</dbReference>
<dbReference type="GO" id="GO:0016740">
    <property type="term" value="F:transferase activity"/>
    <property type="evidence" value="ECO:0007669"/>
    <property type="project" value="UniProtKB-KW"/>
</dbReference>
<dbReference type="EMBL" id="CP053892">
    <property type="protein sequence ID" value="QKG23192.1"/>
    <property type="molecule type" value="Genomic_DNA"/>
</dbReference>
<evidence type="ECO:0000256" key="4">
    <source>
        <dbReference type="ARBA" id="ARBA00022984"/>
    </source>
</evidence>
<dbReference type="Gene3D" id="2.40.440.10">
    <property type="entry name" value="L,D-transpeptidase catalytic domain-like"/>
    <property type="match status" value="1"/>
</dbReference>
<feature type="active site" description="Nucleophile" evidence="6">
    <location>
        <position position="258"/>
    </location>
</feature>
<dbReference type="AlphaFoldDB" id="A0A7D3W0A0"/>
<evidence type="ECO:0000256" key="6">
    <source>
        <dbReference type="PROSITE-ProRule" id="PRU01373"/>
    </source>
</evidence>
<dbReference type="CDD" id="cd16913">
    <property type="entry name" value="YkuD_like"/>
    <property type="match status" value="1"/>
</dbReference>
<proteinExistence type="predicted"/>
<dbReference type="GO" id="GO:0071972">
    <property type="term" value="F:peptidoglycan L,D-transpeptidase activity"/>
    <property type="evidence" value="ECO:0007669"/>
    <property type="project" value="TreeGrafter"/>
</dbReference>
<evidence type="ECO:0000313" key="10">
    <source>
        <dbReference type="Proteomes" id="UP000501240"/>
    </source>
</evidence>
<feature type="compositionally biased region" description="Low complexity" evidence="7">
    <location>
        <begin position="55"/>
        <end position="67"/>
    </location>
</feature>
<dbReference type="PANTHER" id="PTHR30582">
    <property type="entry name" value="L,D-TRANSPEPTIDASE"/>
    <property type="match status" value="1"/>
</dbReference>
<feature type="region of interest" description="Disordered" evidence="7">
    <location>
        <begin position="44"/>
        <end position="67"/>
    </location>
</feature>
<evidence type="ECO:0000259" key="8">
    <source>
        <dbReference type="PROSITE" id="PS52029"/>
    </source>
</evidence>
<dbReference type="GO" id="GO:0008360">
    <property type="term" value="P:regulation of cell shape"/>
    <property type="evidence" value="ECO:0007669"/>
    <property type="project" value="UniProtKB-UniRule"/>
</dbReference>
<evidence type="ECO:0000313" key="9">
    <source>
        <dbReference type="EMBL" id="QKG23192.1"/>
    </source>
</evidence>
<evidence type="ECO:0000256" key="3">
    <source>
        <dbReference type="ARBA" id="ARBA00022960"/>
    </source>
</evidence>
<feature type="active site" description="Proton donor/acceptor" evidence="6">
    <location>
        <position position="242"/>
    </location>
</feature>
<sequence length="282" mass="28221">MTARLPRAASAGRTRRVPAVLAAGALLAGQGLLLGGCGHSPANTASAGNGDKHAAQAQAPAATSGAPEATTYARLKGVPHDDAPGGATGGLVVHPAAPVPVLDKPGGRTVATLPAQQLGGPTWVPVVQSSGDWRRVLLPSRPNGATGWISGSAGGLLTAHTPYTVRVDLSRRRLTLLKSGKPAGAWTVAVGGAKTPTPTGRTFMLATLAPAKKTPSPLVLPLGTHSATLDTFGGGPGTVALHGWPDRSVFGKAVTHGCVRVPQDALQALAKVPLGSLVFIDG</sequence>
<dbReference type="InterPro" id="IPR005490">
    <property type="entry name" value="LD_TPept_cat_dom"/>
</dbReference>
<organism evidence="9 10">
    <name type="scientific">Actinomadura verrucosospora</name>
    <dbReference type="NCBI Taxonomy" id="46165"/>
    <lineage>
        <taxon>Bacteria</taxon>
        <taxon>Bacillati</taxon>
        <taxon>Actinomycetota</taxon>
        <taxon>Actinomycetes</taxon>
        <taxon>Streptosporangiales</taxon>
        <taxon>Thermomonosporaceae</taxon>
        <taxon>Actinomadura</taxon>
    </lineage>
</organism>
<dbReference type="GO" id="GO:0071555">
    <property type="term" value="P:cell wall organization"/>
    <property type="evidence" value="ECO:0007669"/>
    <property type="project" value="UniProtKB-UniRule"/>
</dbReference>
<dbReference type="SUPFAM" id="SSF141523">
    <property type="entry name" value="L,D-transpeptidase catalytic domain-like"/>
    <property type="match status" value="1"/>
</dbReference>
<accession>A0A7D3W0A0</accession>
<dbReference type="PROSITE" id="PS52029">
    <property type="entry name" value="LD_TPASE"/>
    <property type="match status" value="1"/>
</dbReference>
<reference evidence="9 10" key="1">
    <citation type="submission" date="2020-05" db="EMBL/GenBank/DDBJ databases">
        <title>Actinomadura verrucosospora NRRL-B18236 (PFL_A860) Genome sequencing and assembly.</title>
        <authorList>
            <person name="Samborskyy M."/>
        </authorList>
    </citation>
    <scope>NUCLEOTIDE SEQUENCE [LARGE SCALE GENOMIC DNA]</scope>
    <source>
        <strain evidence="9 10">NRRL:B18236</strain>
    </source>
</reference>
<gene>
    <name evidence="9" type="ORF">ACTIVE_4833</name>
</gene>
<dbReference type="InterPro" id="IPR050979">
    <property type="entry name" value="LD-transpeptidase"/>
</dbReference>